<accession>A0AAV5JY06</accession>
<dbReference type="InterPro" id="IPR036875">
    <property type="entry name" value="Znf_CCHC_sf"/>
</dbReference>
<dbReference type="PANTHER" id="PTHR35046:SF26">
    <property type="entry name" value="RNA-DIRECTED DNA POLYMERASE"/>
    <property type="match status" value="1"/>
</dbReference>
<name>A0AAV5JY06_9ROSI</name>
<evidence type="ECO:0000259" key="3">
    <source>
        <dbReference type="PROSITE" id="PS50158"/>
    </source>
</evidence>
<dbReference type="Proteomes" id="UP001054252">
    <property type="component" value="Unassembled WGS sequence"/>
</dbReference>
<keyword evidence="5" id="KW-1185">Reference proteome</keyword>
<dbReference type="InterPro" id="IPR016197">
    <property type="entry name" value="Chromo-like_dom_sf"/>
</dbReference>
<dbReference type="GO" id="GO:0008270">
    <property type="term" value="F:zinc ion binding"/>
    <property type="evidence" value="ECO:0007669"/>
    <property type="project" value="UniProtKB-KW"/>
</dbReference>
<organism evidence="4 5">
    <name type="scientific">Rubroshorea leprosula</name>
    <dbReference type="NCBI Taxonomy" id="152421"/>
    <lineage>
        <taxon>Eukaryota</taxon>
        <taxon>Viridiplantae</taxon>
        <taxon>Streptophyta</taxon>
        <taxon>Embryophyta</taxon>
        <taxon>Tracheophyta</taxon>
        <taxon>Spermatophyta</taxon>
        <taxon>Magnoliopsida</taxon>
        <taxon>eudicotyledons</taxon>
        <taxon>Gunneridae</taxon>
        <taxon>Pentapetalae</taxon>
        <taxon>rosids</taxon>
        <taxon>malvids</taxon>
        <taxon>Malvales</taxon>
        <taxon>Dipterocarpaceae</taxon>
        <taxon>Rubroshorea</taxon>
    </lineage>
</organism>
<evidence type="ECO:0000313" key="5">
    <source>
        <dbReference type="Proteomes" id="UP001054252"/>
    </source>
</evidence>
<evidence type="ECO:0000256" key="2">
    <source>
        <dbReference type="SAM" id="MobiDB-lite"/>
    </source>
</evidence>
<keyword evidence="1" id="KW-0862">Zinc</keyword>
<dbReference type="InterPro" id="IPR001878">
    <property type="entry name" value="Znf_CCHC"/>
</dbReference>
<proteinExistence type="predicted"/>
<dbReference type="SUPFAM" id="SSF57756">
    <property type="entry name" value="Retrovirus zinc finger-like domains"/>
    <property type="match status" value="1"/>
</dbReference>
<comment type="caution">
    <text evidence="4">The sequence shown here is derived from an EMBL/GenBank/DDBJ whole genome shotgun (WGS) entry which is preliminary data.</text>
</comment>
<dbReference type="PANTHER" id="PTHR35046">
    <property type="entry name" value="ZINC KNUCKLE (CCHC-TYPE) FAMILY PROTEIN"/>
    <property type="match status" value="1"/>
</dbReference>
<dbReference type="GO" id="GO:0003676">
    <property type="term" value="F:nucleic acid binding"/>
    <property type="evidence" value="ECO:0007669"/>
    <property type="project" value="InterPro"/>
</dbReference>
<feature type="compositionally biased region" description="Basic and acidic residues" evidence="2">
    <location>
        <begin position="20"/>
        <end position="32"/>
    </location>
</feature>
<dbReference type="PROSITE" id="PS50158">
    <property type="entry name" value="ZF_CCHC"/>
    <property type="match status" value="1"/>
</dbReference>
<keyword evidence="1" id="KW-0863">Zinc-finger</keyword>
<evidence type="ECO:0000256" key="1">
    <source>
        <dbReference type="PROSITE-ProRule" id="PRU00047"/>
    </source>
</evidence>
<dbReference type="Gene3D" id="4.10.60.10">
    <property type="entry name" value="Zinc finger, CCHC-type"/>
    <property type="match status" value="1"/>
</dbReference>
<reference evidence="4 5" key="1">
    <citation type="journal article" date="2021" name="Commun. Biol.">
        <title>The genome of Shorea leprosula (Dipterocarpaceae) highlights the ecological relevance of drought in aseasonal tropical rainforests.</title>
        <authorList>
            <person name="Ng K.K.S."/>
            <person name="Kobayashi M.J."/>
            <person name="Fawcett J.A."/>
            <person name="Hatakeyama M."/>
            <person name="Paape T."/>
            <person name="Ng C.H."/>
            <person name="Ang C.C."/>
            <person name="Tnah L.H."/>
            <person name="Lee C.T."/>
            <person name="Nishiyama T."/>
            <person name="Sese J."/>
            <person name="O'Brien M.J."/>
            <person name="Copetti D."/>
            <person name="Mohd Noor M.I."/>
            <person name="Ong R.C."/>
            <person name="Putra M."/>
            <person name="Sireger I.Z."/>
            <person name="Indrioko S."/>
            <person name="Kosugi Y."/>
            <person name="Izuno A."/>
            <person name="Isagi Y."/>
            <person name="Lee S.L."/>
            <person name="Shimizu K.K."/>
        </authorList>
    </citation>
    <scope>NUCLEOTIDE SEQUENCE [LARGE SCALE GENOMIC DNA]</scope>
    <source>
        <strain evidence="4">214</strain>
    </source>
</reference>
<feature type="domain" description="CCHC-type" evidence="3">
    <location>
        <begin position="165"/>
        <end position="180"/>
    </location>
</feature>
<dbReference type="SUPFAM" id="SSF54160">
    <property type="entry name" value="Chromo domain-like"/>
    <property type="match status" value="1"/>
</dbReference>
<dbReference type="EMBL" id="BPVZ01000043">
    <property type="protein sequence ID" value="GKV15585.1"/>
    <property type="molecule type" value="Genomic_DNA"/>
</dbReference>
<keyword evidence="1" id="KW-0479">Metal-binding</keyword>
<evidence type="ECO:0000313" key="4">
    <source>
        <dbReference type="EMBL" id="GKV15585.1"/>
    </source>
</evidence>
<sequence length="322" mass="36588">MGAHMEILEGDNNADTPEGSLKDETVDGRDENPFHEAGIANQVNRMPEEEYGSEFNNLSYRVGLNETSEQSTSHYLAGLNQSIKDEIGIVRLYNLEDAWQYALMAEKRVRQYGARKPIDDQIYDNSQGNNSAEGAAITNKTSRNIDKGKNVASSCDIQGNSKVHCFSCGGRGHYSYSCPRRQVNLAKFEEKLGEMSEPIYDDYWDEFEEVDVLPVKGESLMIQTVMTTTREEHEEDWQRHSIFRTSVLCGDKEDVEDTLGLKVVKPRKANSTKQFLVKWSDICICDSTWIAEEKFRKIGPDEHVEDDKSFNLNQAKFLTQGK</sequence>
<feature type="region of interest" description="Disordered" evidence="2">
    <location>
        <begin position="1"/>
        <end position="32"/>
    </location>
</feature>
<gene>
    <name evidence="4" type="ORF">SLEP1_g26365</name>
</gene>
<protein>
    <recommendedName>
        <fullName evidence="3">CCHC-type domain-containing protein</fullName>
    </recommendedName>
</protein>
<dbReference type="AlphaFoldDB" id="A0AAV5JY06"/>